<keyword evidence="4" id="KW-1185">Reference proteome</keyword>
<dbReference type="AlphaFoldDB" id="A0AAD6RD47"/>
<evidence type="ECO:0000256" key="1">
    <source>
        <dbReference type="SAM" id="MobiDB-lite"/>
    </source>
</evidence>
<dbReference type="EMBL" id="JAQIZT010000002">
    <property type="protein sequence ID" value="KAJ7006793.1"/>
    <property type="molecule type" value="Genomic_DNA"/>
</dbReference>
<keyword evidence="2" id="KW-0812">Transmembrane</keyword>
<dbReference type="Proteomes" id="UP001164929">
    <property type="component" value="Chromosome 2"/>
</dbReference>
<feature type="transmembrane region" description="Helical" evidence="2">
    <location>
        <begin position="117"/>
        <end position="135"/>
    </location>
</feature>
<proteinExistence type="predicted"/>
<evidence type="ECO:0000256" key="2">
    <source>
        <dbReference type="SAM" id="Phobius"/>
    </source>
</evidence>
<comment type="caution">
    <text evidence="3">The sequence shown here is derived from an EMBL/GenBank/DDBJ whole genome shotgun (WGS) entry which is preliminary data.</text>
</comment>
<evidence type="ECO:0000313" key="3">
    <source>
        <dbReference type="EMBL" id="KAJ7006793.1"/>
    </source>
</evidence>
<sequence length="137" mass="16119">MQTTATTWPGGARITMSRSKSNGPQRIPIKSYTCVVILDSRLLRVSGARVTRHSLVLRRHELALTLSFASVHCQKMSRHFILQKSRLVICRSFFSPENRTAQFFFFDKLARLIHTQWYISCNVFFFFFLNIYIYIYI</sequence>
<keyword evidence="2" id="KW-1133">Transmembrane helix</keyword>
<keyword evidence="2" id="KW-0472">Membrane</keyword>
<accession>A0AAD6RD47</accession>
<organism evidence="3 4">
    <name type="scientific">Populus alba x Populus x berolinensis</name>
    <dbReference type="NCBI Taxonomy" id="444605"/>
    <lineage>
        <taxon>Eukaryota</taxon>
        <taxon>Viridiplantae</taxon>
        <taxon>Streptophyta</taxon>
        <taxon>Embryophyta</taxon>
        <taxon>Tracheophyta</taxon>
        <taxon>Spermatophyta</taxon>
        <taxon>Magnoliopsida</taxon>
        <taxon>eudicotyledons</taxon>
        <taxon>Gunneridae</taxon>
        <taxon>Pentapetalae</taxon>
        <taxon>rosids</taxon>
        <taxon>fabids</taxon>
        <taxon>Malpighiales</taxon>
        <taxon>Salicaceae</taxon>
        <taxon>Saliceae</taxon>
        <taxon>Populus</taxon>
    </lineage>
</organism>
<name>A0AAD6RD47_9ROSI</name>
<gene>
    <name evidence="3" type="ORF">NC653_005986</name>
</gene>
<feature type="region of interest" description="Disordered" evidence="1">
    <location>
        <begin position="1"/>
        <end position="24"/>
    </location>
</feature>
<reference evidence="3" key="1">
    <citation type="journal article" date="2023" name="Mol. Ecol. Resour.">
        <title>Chromosome-level genome assembly of a triploid poplar Populus alba 'Berolinensis'.</title>
        <authorList>
            <person name="Chen S."/>
            <person name="Yu Y."/>
            <person name="Wang X."/>
            <person name="Wang S."/>
            <person name="Zhang T."/>
            <person name="Zhou Y."/>
            <person name="He R."/>
            <person name="Meng N."/>
            <person name="Wang Y."/>
            <person name="Liu W."/>
            <person name="Liu Z."/>
            <person name="Liu J."/>
            <person name="Guo Q."/>
            <person name="Huang H."/>
            <person name="Sederoff R.R."/>
            <person name="Wang G."/>
            <person name="Qu G."/>
            <person name="Chen S."/>
        </authorList>
    </citation>
    <scope>NUCLEOTIDE SEQUENCE</scope>
    <source>
        <strain evidence="3">SC-2020</strain>
    </source>
</reference>
<protein>
    <submittedName>
        <fullName evidence="3">Uncharacterized protein</fullName>
    </submittedName>
</protein>
<evidence type="ECO:0000313" key="4">
    <source>
        <dbReference type="Proteomes" id="UP001164929"/>
    </source>
</evidence>